<dbReference type="RefSeq" id="WP_206927733.1">
    <property type="nucleotide sequence ID" value="NZ_JAEKJW010000002.1"/>
</dbReference>
<keyword evidence="2" id="KW-1133">Transmembrane helix</keyword>
<dbReference type="AlphaFoldDB" id="A0A8I1SKF1"/>
<feature type="compositionally biased region" description="Basic and acidic residues" evidence="1">
    <location>
        <begin position="154"/>
        <end position="163"/>
    </location>
</feature>
<feature type="region of interest" description="Disordered" evidence="1">
    <location>
        <begin position="142"/>
        <end position="163"/>
    </location>
</feature>
<name>A0A8I1SKF1_9PROT</name>
<dbReference type="EMBL" id="JAEKJW010000002">
    <property type="protein sequence ID" value="MBN8197605.1"/>
    <property type="molecule type" value="Genomic_DNA"/>
</dbReference>
<feature type="transmembrane region" description="Helical" evidence="2">
    <location>
        <begin position="51"/>
        <end position="74"/>
    </location>
</feature>
<sequence>MIDQLTDSLADLARAAARKCAAFAAIAIVMLIGAGFLLAAIYMALAASFGAIAAATALGGTLVTLGLIALAIILQRDPGDAVHQPDADAQMAAGRKSEDDMLFDLLVHSAVTGYATGQGNKPRMQTGFEQIVGDLEALGVFDRPPGRVDTAPSDENHNTKMAG</sequence>
<evidence type="ECO:0000256" key="2">
    <source>
        <dbReference type="SAM" id="Phobius"/>
    </source>
</evidence>
<proteinExistence type="predicted"/>
<gene>
    <name evidence="3" type="ORF">JF547_14155</name>
</gene>
<dbReference type="Proteomes" id="UP000664405">
    <property type="component" value="Unassembled WGS sequence"/>
</dbReference>
<accession>A0A8I1SKF1</accession>
<reference evidence="3" key="1">
    <citation type="submission" date="2020-12" db="EMBL/GenBank/DDBJ databases">
        <title>Oil enriched cultivation method for isolating marine PHA-producing bacteria.</title>
        <authorList>
            <person name="Zheng W."/>
            <person name="Yu S."/>
            <person name="Huang Y."/>
        </authorList>
    </citation>
    <scope>NUCLEOTIDE SEQUENCE</scope>
    <source>
        <strain evidence="3">SY-2-3</strain>
    </source>
</reference>
<organism evidence="3 4">
    <name type="scientific">Thalassospira povalilytica</name>
    <dbReference type="NCBI Taxonomy" id="732237"/>
    <lineage>
        <taxon>Bacteria</taxon>
        <taxon>Pseudomonadati</taxon>
        <taxon>Pseudomonadota</taxon>
        <taxon>Alphaproteobacteria</taxon>
        <taxon>Rhodospirillales</taxon>
        <taxon>Thalassospiraceae</taxon>
        <taxon>Thalassospira</taxon>
    </lineage>
</organism>
<comment type="caution">
    <text evidence="3">The sequence shown here is derived from an EMBL/GenBank/DDBJ whole genome shotgun (WGS) entry which is preliminary data.</text>
</comment>
<feature type="transmembrane region" description="Helical" evidence="2">
    <location>
        <begin position="21"/>
        <end position="45"/>
    </location>
</feature>
<evidence type="ECO:0000313" key="3">
    <source>
        <dbReference type="EMBL" id="MBN8197605.1"/>
    </source>
</evidence>
<evidence type="ECO:0000256" key="1">
    <source>
        <dbReference type="SAM" id="MobiDB-lite"/>
    </source>
</evidence>
<protein>
    <recommendedName>
        <fullName evidence="5">Phage holin family protein</fullName>
    </recommendedName>
</protein>
<keyword evidence="2" id="KW-0472">Membrane</keyword>
<evidence type="ECO:0000313" key="4">
    <source>
        <dbReference type="Proteomes" id="UP000664405"/>
    </source>
</evidence>
<evidence type="ECO:0008006" key="5">
    <source>
        <dbReference type="Google" id="ProtNLM"/>
    </source>
</evidence>
<keyword evidence="2" id="KW-0812">Transmembrane</keyword>